<comment type="similarity">
    <text evidence="1">Belongs to the carotenoid oxygenase family.</text>
</comment>
<evidence type="ECO:0000256" key="1">
    <source>
        <dbReference type="ARBA" id="ARBA00006787"/>
    </source>
</evidence>
<gene>
    <name evidence="6" type="ORF">ILUMI_11414</name>
</gene>
<comment type="cofactor">
    <cofactor evidence="5">
        <name>Fe(2+)</name>
        <dbReference type="ChEBI" id="CHEBI:29033"/>
    </cofactor>
    <text evidence="5">Binds 1 Fe(2+) ion per subunit.</text>
</comment>
<dbReference type="GO" id="GO:0046872">
    <property type="term" value="F:metal ion binding"/>
    <property type="evidence" value="ECO:0007669"/>
    <property type="project" value="UniProtKB-KW"/>
</dbReference>
<dbReference type="AlphaFoldDB" id="A0A8K0CW08"/>
<dbReference type="GO" id="GO:0010436">
    <property type="term" value="F:carotenoid dioxygenase activity"/>
    <property type="evidence" value="ECO:0007669"/>
    <property type="project" value="TreeGrafter"/>
</dbReference>
<keyword evidence="7" id="KW-1185">Reference proteome</keyword>
<proteinExistence type="inferred from homology"/>
<evidence type="ECO:0000256" key="2">
    <source>
        <dbReference type="ARBA" id="ARBA00022723"/>
    </source>
</evidence>
<dbReference type="GO" id="GO:0016121">
    <property type="term" value="P:carotene catabolic process"/>
    <property type="evidence" value="ECO:0007669"/>
    <property type="project" value="TreeGrafter"/>
</dbReference>
<evidence type="ECO:0000256" key="5">
    <source>
        <dbReference type="PIRSR" id="PIRSR604294-1"/>
    </source>
</evidence>
<dbReference type="Proteomes" id="UP000801492">
    <property type="component" value="Unassembled WGS sequence"/>
</dbReference>
<dbReference type="PANTHER" id="PTHR10543">
    <property type="entry name" value="BETA-CAROTENE DIOXYGENASE"/>
    <property type="match status" value="1"/>
</dbReference>
<feature type="binding site" evidence="5">
    <location>
        <position position="346"/>
    </location>
    <ligand>
        <name>Fe cation</name>
        <dbReference type="ChEBI" id="CHEBI:24875"/>
        <note>catalytic</note>
    </ligand>
</feature>
<keyword evidence="4 5" id="KW-0408">Iron</keyword>
<evidence type="ECO:0000256" key="4">
    <source>
        <dbReference type="ARBA" id="ARBA00023004"/>
    </source>
</evidence>
<evidence type="ECO:0000256" key="3">
    <source>
        <dbReference type="ARBA" id="ARBA00023002"/>
    </source>
</evidence>
<accession>A0A8K0CW08</accession>
<keyword evidence="3" id="KW-0560">Oxidoreductase</keyword>
<keyword evidence="2 5" id="KW-0479">Metal-binding</keyword>
<sequence>MLTINILRRASGILQRNRTSRFKTILGQQTMAEEKKCYPDYDENLWLRSCKQEIVKPIEGKITGTIPRWINGELIRNGPGTLTIENSTFQHIFDSLALLRKFTVKNGEVTYQCRFLESEVYKACTEAKRIVMTGFGTKSVPDPCHSIFQRVSSMFVKDNRIFDNSSVSIYPFHDELYAFGEVSVIHKINKETLETEKRVNVNNKEFTIIHHTAHPHVTEDGTVYNLAITKKKRQLEHNIVCFPAKTAEDSNDRSMFDKASIVASIPVRWPFYPAYMHSFGITENYFIIVEQPFTLSVPQLMVNRLINEPPVNSFKSFNSEMTQFSIVNRKTGKVNRVYSKSFFYFHIINQYELLNHIVLDVCSYDEALGIEYFNVENMKNLQSDPYAAKALKCHCTRFVLPLAEFSENLNMTDNTNLVNIPNSEAEAHFLPDGKIFVKPELLCNIGCELPRINYEKYLGKEYQYFYAMGMDIDAEKPGMLVKVDVKNKTEKIWYEKNCYASEPIFVPSPESEEEDDGVVLAGLIWGGSDTNRVGLIVLDAKTMTELGKAEFHTPSSMPRCFHGWFVPEKNSKL</sequence>
<protein>
    <submittedName>
        <fullName evidence="6">Uncharacterized protein</fullName>
    </submittedName>
</protein>
<dbReference type="OrthoDB" id="1069523at2759"/>
<feature type="binding site" evidence="5">
    <location>
        <position position="214"/>
    </location>
    <ligand>
        <name>Fe cation</name>
        <dbReference type="ChEBI" id="CHEBI:24875"/>
        <note>catalytic</note>
    </ligand>
</feature>
<feature type="binding site" evidence="5">
    <location>
        <position position="562"/>
    </location>
    <ligand>
        <name>Fe cation</name>
        <dbReference type="ChEBI" id="CHEBI:24875"/>
        <note>catalytic</note>
    </ligand>
</feature>
<reference evidence="6" key="1">
    <citation type="submission" date="2019-08" db="EMBL/GenBank/DDBJ databases">
        <title>The genome of the North American firefly Photinus pyralis.</title>
        <authorList>
            <consortium name="Photinus pyralis genome working group"/>
            <person name="Fallon T.R."/>
            <person name="Sander Lower S.E."/>
            <person name="Weng J.-K."/>
        </authorList>
    </citation>
    <scope>NUCLEOTIDE SEQUENCE</scope>
    <source>
        <strain evidence="6">TRF0915ILg1</strain>
        <tissue evidence="6">Whole body</tissue>
    </source>
</reference>
<dbReference type="InterPro" id="IPR004294">
    <property type="entry name" value="Carotenoid_Oase"/>
</dbReference>
<dbReference type="EMBL" id="VTPC01006678">
    <property type="protein sequence ID" value="KAF2894758.1"/>
    <property type="molecule type" value="Genomic_DNA"/>
</dbReference>
<comment type="caution">
    <text evidence="6">The sequence shown here is derived from an EMBL/GenBank/DDBJ whole genome shotgun (WGS) entry which is preliminary data.</text>
</comment>
<feature type="binding site" evidence="5">
    <location>
        <position position="277"/>
    </location>
    <ligand>
        <name>Fe cation</name>
        <dbReference type="ChEBI" id="CHEBI:24875"/>
        <note>catalytic</note>
    </ligand>
</feature>
<dbReference type="GO" id="GO:0003834">
    <property type="term" value="F:beta-carotene 15,15'-dioxygenase activity"/>
    <property type="evidence" value="ECO:0007669"/>
    <property type="project" value="TreeGrafter"/>
</dbReference>
<organism evidence="6 7">
    <name type="scientific">Ignelater luminosus</name>
    <name type="common">Cucubano</name>
    <name type="synonym">Pyrophorus luminosus</name>
    <dbReference type="NCBI Taxonomy" id="2038154"/>
    <lineage>
        <taxon>Eukaryota</taxon>
        <taxon>Metazoa</taxon>
        <taxon>Ecdysozoa</taxon>
        <taxon>Arthropoda</taxon>
        <taxon>Hexapoda</taxon>
        <taxon>Insecta</taxon>
        <taxon>Pterygota</taxon>
        <taxon>Neoptera</taxon>
        <taxon>Endopterygota</taxon>
        <taxon>Coleoptera</taxon>
        <taxon>Polyphaga</taxon>
        <taxon>Elateriformia</taxon>
        <taxon>Elateroidea</taxon>
        <taxon>Elateridae</taxon>
        <taxon>Agrypninae</taxon>
        <taxon>Pyrophorini</taxon>
        <taxon>Ignelater</taxon>
    </lineage>
</organism>
<dbReference type="GO" id="GO:0042574">
    <property type="term" value="P:retinal metabolic process"/>
    <property type="evidence" value="ECO:0007669"/>
    <property type="project" value="TreeGrafter"/>
</dbReference>
<dbReference type="Pfam" id="PF03055">
    <property type="entry name" value="RPE65"/>
    <property type="match status" value="1"/>
</dbReference>
<dbReference type="PANTHER" id="PTHR10543:SF24">
    <property type="entry name" value="CAROTENOID ISOMEROOXYGENASE"/>
    <property type="match status" value="1"/>
</dbReference>
<name>A0A8K0CW08_IGNLU</name>
<evidence type="ECO:0000313" key="6">
    <source>
        <dbReference type="EMBL" id="KAF2894758.1"/>
    </source>
</evidence>
<evidence type="ECO:0000313" key="7">
    <source>
        <dbReference type="Proteomes" id="UP000801492"/>
    </source>
</evidence>